<feature type="compositionally biased region" description="Basic and acidic residues" evidence="1">
    <location>
        <begin position="120"/>
        <end position="130"/>
    </location>
</feature>
<dbReference type="EMBL" id="QMWP01000024">
    <property type="protein sequence ID" value="RLG70892.1"/>
    <property type="molecule type" value="Genomic_DNA"/>
</dbReference>
<proteinExistence type="predicted"/>
<evidence type="ECO:0000313" key="2">
    <source>
        <dbReference type="EMBL" id="RLG70892.1"/>
    </source>
</evidence>
<dbReference type="Proteomes" id="UP000278031">
    <property type="component" value="Unassembled WGS sequence"/>
</dbReference>
<comment type="caution">
    <text evidence="2">The sequence shown here is derived from an EMBL/GenBank/DDBJ whole genome shotgun (WGS) entry which is preliminary data.</text>
</comment>
<organism evidence="2 3">
    <name type="scientific">Candidatus Iainarchaeum sp</name>
    <dbReference type="NCBI Taxonomy" id="3101447"/>
    <lineage>
        <taxon>Archaea</taxon>
        <taxon>Candidatus Iainarchaeota</taxon>
        <taxon>Candidatus Iainarchaeia</taxon>
        <taxon>Candidatus Iainarchaeales</taxon>
        <taxon>Candidatus Iainarchaeaceae</taxon>
        <taxon>Candidatus Iainarchaeum</taxon>
    </lineage>
</organism>
<evidence type="ECO:0000313" key="3">
    <source>
        <dbReference type="Proteomes" id="UP000278031"/>
    </source>
</evidence>
<reference evidence="2 3" key="1">
    <citation type="submission" date="2018-06" db="EMBL/GenBank/DDBJ databases">
        <title>Extensive metabolic versatility and redundancy in microbially diverse, dynamic hydrothermal sediments.</title>
        <authorList>
            <person name="Dombrowski N."/>
            <person name="Teske A."/>
            <person name="Baker B.J."/>
        </authorList>
    </citation>
    <scope>NUCLEOTIDE SEQUENCE [LARGE SCALE GENOMIC DNA]</scope>
    <source>
        <strain evidence="2">B51_G17</strain>
    </source>
</reference>
<feature type="region of interest" description="Disordered" evidence="1">
    <location>
        <begin position="120"/>
        <end position="156"/>
    </location>
</feature>
<sequence length="181" mass="21669">MEKIAEIQDALPWKILKSGSPRQRKNYENLAIKSQDCKMEERIIFRSRGRPPIRNDAKAFCLFLEESVVEKADAEASRLGISRSEFFTDVLDWYFREESHRLGKVKELEKRVKELEKELEKEREKNEKLTKKLNQLLGKPENSEEEELMRKKPSEMTPEEFAILKERIKKTREKMKARRWL</sequence>
<evidence type="ECO:0000256" key="1">
    <source>
        <dbReference type="SAM" id="MobiDB-lite"/>
    </source>
</evidence>
<gene>
    <name evidence="2" type="ORF">DRO04_00945</name>
</gene>
<accession>A0A497JJ73</accession>
<dbReference type="AlphaFoldDB" id="A0A497JJ73"/>
<name>A0A497JJ73_9ARCH</name>
<protein>
    <submittedName>
        <fullName evidence="2">Uncharacterized protein</fullName>
    </submittedName>
</protein>